<evidence type="ECO:0000313" key="2">
    <source>
        <dbReference type="EMBL" id="SER29541.1"/>
    </source>
</evidence>
<feature type="domain" description="ABC-type glycine betaine transport system substrate-binding" evidence="1">
    <location>
        <begin position="4"/>
        <end position="255"/>
    </location>
</feature>
<dbReference type="InterPro" id="IPR007210">
    <property type="entry name" value="ABC_Gly_betaine_transp_sub-bd"/>
</dbReference>
<evidence type="ECO:0000259" key="1">
    <source>
        <dbReference type="Pfam" id="PF04069"/>
    </source>
</evidence>
<reference evidence="2 3" key="1">
    <citation type="submission" date="2016-10" db="EMBL/GenBank/DDBJ databases">
        <authorList>
            <person name="Varghese N."/>
            <person name="Submissions S."/>
        </authorList>
    </citation>
    <scope>NUCLEOTIDE SEQUENCE [LARGE SCALE GENOMIC DNA]</scope>
    <source>
        <strain evidence="2 3">LMG 21974</strain>
    </source>
</reference>
<dbReference type="GeneID" id="300268846"/>
<comment type="caution">
    <text evidence="2">The sequence shown here is derived from an EMBL/GenBank/DDBJ whole genome shotgun (WGS) entry which is preliminary data.</text>
</comment>
<dbReference type="Pfam" id="PF04069">
    <property type="entry name" value="OpuAC"/>
    <property type="match status" value="1"/>
</dbReference>
<dbReference type="GO" id="GO:0022857">
    <property type="term" value="F:transmembrane transporter activity"/>
    <property type="evidence" value="ECO:0007669"/>
    <property type="project" value="InterPro"/>
</dbReference>
<dbReference type="Proteomes" id="UP000183210">
    <property type="component" value="Unassembled WGS sequence"/>
</dbReference>
<accession>A0A9X8MGN9</accession>
<dbReference type="Gene3D" id="3.10.105.10">
    <property type="entry name" value="Dipeptide-binding Protein, Domain 3"/>
    <property type="match status" value="1"/>
</dbReference>
<gene>
    <name evidence="2" type="ORF">SAMN05216409_11647</name>
</gene>
<dbReference type="AlphaFoldDB" id="A0A9X8MGN9"/>
<dbReference type="EMBL" id="FOEV01000016">
    <property type="protein sequence ID" value="SER29541.1"/>
    <property type="molecule type" value="Genomic_DNA"/>
</dbReference>
<evidence type="ECO:0000313" key="3">
    <source>
        <dbReference type="Proteomes" id="UP000183210"/>
    </source>
</evidence>
<sequence length="258" mass="28854">MHNPIRIGHIGLSFHAASAAVVQRIVERHGYRVESVAAPHEDMFRHYGAGEVDFLVSAWLPASHGGYLAPYAEQTRTLGVLYQPYCIWGVPDYVPAEAVASIDDLKRPDVAAHMSLLIQGINPGAGISRFSRDIIEQYGLDQVGYHFANGTQAQCFERFEQAVERREWIVVPLWHPQFLHYRYAIRALHEPRGLLGGQDDATLIVREETAAHLAPALLNELSQLSLGNATISELDYWICREGLSPLEAADRWLAQSFT</sequence>
<name>A0A9X8MGN9_9PSED</name>
<dbReference type="RefSeq" id="WP_074829271.1">
    <property type="nucleotide sequence ID" value="NZ_FOEV01000016.1"/>
</dbReference>
<dbReference type="GO" id="GO:0043190">
    <property type="term" value="C:ATP-binding cassette (ABC) transporter complex"/>
    <property type="evidence" value="ECO:0007669"/>
    <property type="project" value="InterPro"/>
</dbReference>
<organism evidence="2 3">
    <name type="scientific">Pseudomonas lutea</name>
    <dbReference type="NCBI Taxonomy" id="243924"/>
    <lineage>
        <taxon>Bacteria</taxon>
        <taxon>Pseudomonadati</taxon>
        <taxon>Pseudomonadota</taxon>
        <taxon>Gammaproteobacteria</taxon>
        <taxon>Pseudomonadales</taxon>
        <taxon>Pseudomonadaceae</taxon>
        <taxon>Pseudomonas</taxon>
    </lineage>
</organism>
<protein>
    <submittedName>
        <fullName evidence="2">Glycine betaine/proline transport system substrate-binding protein</fullName>
    </submittedName>
</protein>
<dbReference type="SUPFAM" id="SSF53850">
    <property type="entry name" value="Periplasmic binding protein-like II"/>
    <property type="match status" value="1"/>
</dbReference>
<proteinExistence type="predicted"/>
<dbReference type="Gene3D" id="3.40.190.100">
    <property type="entry name" value="Glycine betaine-binding periplasmic protein, domain 2"/>
    <property type="match status" value="1"/>
</dbReference>